<dbReference type="Proteomes" id="UP001596086">
    <property type="component" value="Unassembled WGS sequence"/>
</dbReference>
<dbReference type="EMBL" id="JBHSMZ010000024">
    <property type="protein sequence ID" value="MFC5551790.1"/>
    <property type="molecule type" value="Genomic_DNA"/>
</dbReference>
<organism evidence="1 2">
    <name type="scientific">Massilia aerilata</name>
    <dbReference type="NCBI Taxonomy" id="453817"/>
    <lineage>
        <taxon>Bacteria</taxon>
        <taxon>Pseudomonadati</taxon>
        <taxon>Pseudomonadota</taxon>
        <taxon>Betaproteobacteria</taxon>
        <taxon>Burkholderiales</taxon>
        <taxon>Oxalobacteraceae</taxon>
        <taxon>Telluria group</taxon>
        <taxon>Massilia</taxon>
    </lineage>
</organism>
<proteinExistence type="predicted"/>
<evidence type="ECO:0000313" key="1">
    <source>
        <dbReference type="EMBL" id="MFC5551790.1"/>
    </source>
</evidence>
<gene>
    <name evidence="1" type="ORF">ACFPO9_25000</name>
</gene>
<reference evidence="2" key="1">
    <citation type="journal article" date="2019" name="Int. J. Syst. Evol. Microbiol.">
        <title>The Global Catalogue of Microorganisms (GCM) 10K type strain sequencing project: providing services to taxonomists for standard genome sequencing and annotation.</title>
        <authorList>
            <consortium name="The Broad Institute Genomics Platform"/>
            <consortium name="The Broad Institute Genome Sequencing Center for Infectious Disease"/>
            <person name="Wu L."/>
            <person name="Ma J."/>
        </authorList>
    </citation>
    <scope>NUCLEOTIDE SEQUENCE [LARGE SCALE GENOMIC DNA]</scope>
    <source>
        <strain evidence="2">CGMCC 4.5798</strain>
    </source>
</reference>
<sequence length="330" mass="37313">MANRKHITELALGFYSAGIILVHAKDIKKVGQQSPDEAELAEDCHIYLILTRPRLCYVPGSIVIGERETVGKMQYTSKGVPHQFEFRLNGKPNADEVKISEYPHSDLLLIRDGEISLRAPAHLISMMCNYVEEPSVRDFEVQYVGMSYADGKRSARDRLQSHSTLQQVLADLSHDSPESEVLLALVQYEAPQTIMTFDGRDKSLKLEDDRDVVSALRRQEEKITEDLQISLIEAGLIKYFQPPYNDKYKNRFPHPTQKILEEVYDIDFGALTVEINTESINARLRSGSRSVGAHHIASYDLHDVSTRRSFFNIMNVAFGSDASDHSGPIF</sequence>
<accession>A0ABW0S722</accession>
<evidence type="ECO:0000313" key="2">
    <source>
        <dbReference type="Proteomes" id="UP001596086"/>
    </source>
</evidence>
<protein>
    <submittedName>
        <fullName evidence="1">Uncharacterized protein</fullName>
    </submittedName>
</protein>
<comment type="caution">
    <text evidence="1">The sequence shown here is derived from an EMBL/GenBank/DDBJ whole genome shotgun (WGS) entry which is preliminary data.</text>
</comment>
<keyword evidence="2" id="KW-1185">Reference proteome</keyword>
<name>A0ABW0S722_9BURK</name>
<dbReference type="RefSeq" id="WP_379776427.1">
    <property type="nucleotide sequence ID" value="NZ_JBHSMZ010000024.1"/>
</dbReference>